<gene>
    <name evidence="15" type="ORF">KPS_000462</name>
</gene>
<keyword evidence="6" id="KW-0548">Nucleotidyltransferase</keyword>
<dbReference type="Pfam" id="PF12627">
    <property type="entry name" value="PolyA_pol_RNAbd"/>
    <property type="match status" value="1"/>
</dbReference>
<feature type="region of interest" description="Disordered" evidence="13">
    <location>
        <begin position="985"/>
        <end position="1041"/>
    </location>
</feature>
<evidence type="ECO:0000256" key="11">
    <source>
        <dbReference type="PROSITE-ProRule" id="PRU00703"/>
    </source>
</evidence>
<reference evidence="15" key="1">
    <citation type="submission" date="2023-09" db="EMBL/GenBank/DDBJ databases">
        <authorList>
            <consortium name="CW5 consortium"/>
            <person name="Lu C.-W."/>
        </authorList>
    </citation>
    <scope>NUCLEOTIDE SEQUENCE</scope>
    <source>
        <strain evidence="15">KPS</strain>
    </source>
</reference>
<dbReference type="InterPro" id="IPR001667">
    <property type="entry name" value="DDH_dom"/>
</dbReference>
<feature type="compositionally biased region" description="Gly residues" evidence="13">
    <location>
        <begin position="1030"/>
        <end position="1041"/>
    </location>
</feature>
<feature type="domain" description="CBS" evidence="14">
    <location>
        <begin position="324"/>
        <end position="386"/>
    </location>
</feature>
<dbReference type="PROSITE" id="PS51371">
    <property type="entry name" value="CBS"/>
    <property type="match status" value="2"/>
</dbReference>
<evidence type="ECO:0000256" key="13">
    <source>
        <dbReference type="SAM" id="MobiDB-lite"/>
    </source>
</evidence>
<dbReference type="Gene3D" id="1.10.3090.10">
    <property type="entry name" value="cca-adding enzyme, domain 2"/>
    <property type="match status" value="1"/>
</dbReference>
<feature type="region of interest" description="Disordered" evidence="13">
    <location>
        <begin position="428"/>
        <end position="454"/>
    </location>
</feature>
<dbReference type="EMBL" id="CP133659">
    <property type="protein sequence ID" value="WMW65932.1"/>
    <property type="molecule type" value="Genomic_DNA"/>
</dbReference>
<dbReference type="PANTHER" id="PTHR47788">
    <property type="entry name" value="POLYA POLYMERASE"/>
    <property type="match status" value="1"/>
</dbReference>
<dbReference type="RefSeq" id="WP_309541869.1">
    <property type="nucleotide sequence ID" value="NZ_CP133659.1"/>
</dbReference>
<keyword evidence="11" id="KW-0129">CBS domain</keyword>
<dbReference type="InterPro" id="IPR046342">
    <property type="entry name" value="CBS_dom_sf"/>
</dbReference>
<evidence type="ECO:0000256" key="1">
    <source>
        <dbReference type="ARBA" id="ARBA00001946"/>
    </source>
</evidence>
<comment type="similarity">
    <text evidence="2 12">Belongs to the tRNA nucleotidyltransferase/poly(A) polymerase family.</text>
</comment>
<proteinExistence type="inferred from homology"/>
<keyword evidence="10 12" id="KW-0694">RNA-binding</keyword>
<evidence type="ECO:0000256" key="10">
    <source>
        <dbReference type="ARBA" id="ARBA00022884"/>
    </source>
</evidence>
<dbReference type="Gene3D" id="3.10.310.30">
    <property type="match status" value="1"/>
</dbReference>
<dbReference type="PANTHER" id="PTHR47788:SF1">
    <property type="entry name" value="A-ADDING TRNA NUCLEOTIDYLTRANSFERASE"/>
    <property type="match status" value="1"/>
</dbReference>
<dbReference type="Proteomes" id="UP001180616">
    <property type="component" value="Chromosome"/>
</dbReference>
<dbReference type="Pfam" id="PF01743">
    <property type="entry name" value="PolyA_pol"/>
    <property type="match status" value="2"/>
</dbReference>
<keyword evidence="9" id="KW-0460">Magnesium</keyword>
<accession>A0ABY9R3Z7</accession>
<evidence type="ECO:0000256" key="9">
    <source>
        <dbReference type="ARBA" id="ARBA00022842"/>
    </source>
</evidence>
<dbReference type="InterPro" id="IPR052390">
    <property type="entry name" value="tRNA_nt/polyA_polymerase"/>
</dbReference>
<keyword evidence="4 12" id="KW-0808">Transferase</keyword>
<dbReference type="Pfam" id="PF01368">
    <property type="entry name" value="DHH"/>
    <property type="match status" value="1"/>
</dbReference>
<dbReference type="InterPro" id="IPR000644">
    <property type="entry name" value="CBS_dom"/>
</dbReference>
<keyword evidence="8" id="KW-0547">Nucleotide-binding</keyword>
<dbReference type="InterPro" id="IPR002646">
    <property type="entry name" value="PolA_pol_head_dom"/>
</dbReference>
<keyword evidence="7" id="KW-0479">Metal-binding</keyword>
<sequence length="1041" mass="114507">MQQTPKIAAPVLITAHANADFDALAAMVAAGKLYPGAVLVFPGSQERTLRNFFIESATYMFNFRQARDIDPDSVETLVIVDTRQHSRVPHVHNVLARDGVTVHLWDHHPDTGEDLPAAFSRVLPWGSTTAIIVAEIREHGLTLSGDEATMLGLGIFEDTGSFTFASTTEHDFSAAGWLKTQGMDLNAIAELIARDLTSEQVGILNALLESATTHDINGTLVTIAEASMETYMGDFALLAHKMMDMENIKVLFALCRMGDRVQVVARSRLAEVDVAQVCTSLGGGGHPYAASASVKDKTLQQVRDELFALLFSAVNPQMRVRDLMSSPVVGVDDDRSIADAEETMTRYGLKAVPVFATGTRRCVGYLEQQTAARAIAHGLGHMGVAEYMHRRVQTVTPNEDLYKVMEIIVGQRQRLVPVVDRVPAPHLAGSYGVDRTPQSPASGPSGADGDEDSGDVVGVITRTDLINTLVEEPARIPETLLPESRREKNIRPLLQERLPDTHFRLLELAGRLGDRLDVPVYAVGGFVRDILLGRPNLDLDVVVEGDGIAFARALADELGGRMRAHHKFKTAVVIFPAWESERQRGDNGIPDAAPPALPVAGDASNEATAEAAHRAAERPEQRIDVATARPEYYEYPAALPTVELSSIKMDLYRRDFTINAQAVQLNGAHFGRLVDFFGAQRDMKDKVIRVLHSLSFVEDPTRILRAIRFEKRYDFRIGAQCERLIKNALQLGMMDRLSGARLFHELKLIFDEKAPLPCIRRMEDYDILRLIHPLLKLNPAKMDVLTELERVLHWYRLLYLSPAPEPWMLYLLGLCGNGKYLDVAAVTDRLAFSRKVRQDFLTLRENVREVYNLLNLWMQRDGSMSGLNNLLSPIAPEGILYLMARAKTEDARKHISYYLTRLRGETPDITGNDLLAMGISAGPAYGRVLRRVLAAKLDGLARTRAAQLDLAHELLREETAREALAAEVGPGGGDGQDAEAACVAQGQDMVTGTRRQRPPGWRELRNGQDEQEGANGPDGQRVQNTPGSGNETGGTAGTPAG</sequence>
<evidence type="ECO:0000256" key="5">
    <source>
        <dbReference type="ARBA" id="ARBA00022694"/>
    </source>
</evidence>
<feature type="domain" description="CBS" evidence="14">
    <location>
        <begin position="388"/>
        <end position="478"/>
    </location>
</feature>
<protein>
    <submittedName>
        <fullName evidence="15">CBS domain-containing protein</fullName>
    </submittedName>
</protein>
<keyword evidence="5" id="KW-0819">tRNA processing</keyword>
<dbReference type="SUPFAM" id="SSF64182">
    <property type="entry name" value="DHH phosphoesterases"/>
    <property type="match status" value="1"/>
</dbReference>
<comment type="cofactor">
    <cofactor evidence="1">
        <name>Mg(2+)</name>
        <dbReference type="ChEBI" id="CHEBI:18420"/>
    </cofactor>
</comment>
<dbReference type="InterPro" id="IPR043519">
    <property type="entry name" value="NT_sf"/>
</dbReference>
<organism evidence="15 16">
    <name type="scientific">Nitratidesulfovibrio liaohensis</name>
    <dbReference type="NCBI Taxonomy" id="2604158"/>
    <lineage>
        <taxon>Bacteria</taxon>
        <taxon>Pseudomonadati</taxon>
        <taxon>Thermodesulfobacteriota</taxon>
        <taxon>Desulfovibrionia</taxon>
        <taxon>Desulfovibrionales</taxon>
        <taxon>Desulfovibrionaceae</taxon>
        <taxon>Nitratidesulfovibrio</taxon>
    </lineage>
</organism>
<dbReference type="Pfam" id="PF00571">
    <property type="entry name" value="CBS"/>
    <property type="match status" value="2"/>
</dbReference>
<dbReference type="CDD" id="cd17772">
    <property type="entry name" value="CBS_pair_DHH_polyA_Pol_assoc"/>
    <property type="match status" value="1"/>
</dbReference>
<evidence type="ECO:0000256" key="12">
    <source>
        <dbReference type="RuleBase" id="RU003953"/>
    </source>
</evidence>
<dbReference type="Gene3D" id="3.30.460.10">
    <property type="entry name" value="Beta Polymerase, domain 2"/>
    <property type="match status" value="1"/>
</dbReference>
<evidence type="ECO:0000256" key="3">
    <source>
        <dbReference type="ARBA" id="ARBA00022555"/>
    </source>
</evidence>
<dbReference type="SMART" id="SM00116">
    <property type="entry name" value="CBS"/>
    <property type="match status" value="2"/>
</dbReference>
<dbReference type="Gene3D" id="3.10.580.10">
    <property type="entry name" value="CBS-domain"/>
    <property type="match status" value="1"/>
</dbReference>
<evidence type="ECO:0000256" key="8">
    <source>
        <dbReference type="ARBA" id="ARBA00022741"/>
    </source>
</evidence>
<evidence type="ECO:0000256" key="2">
    <source>
        <dbReference type="ARBA" id="ARBA00007265"/>
    </source>
</evidence>
<evidence type="ECO:0000256" key="7">
    <source>
        <dbReference type="ARBA" id="ARBA00022723"/>
    </source>
</evidence>
<evidence type="ECO:0000256" key="4">
    <source>
        <dbReference type="ARBA" id="ARBA00022679"/>
    </source>
</evidence>
<evidence type="ECO:0000256" key="6">
    <source>
        <dbReference type="ARBA" id="ARBA00022695"/>
    </source>
</evidence>
<evidence type="ECO:0000313" key="16">
    <source>
        <dbReference type="Proteomes" id="UP001180616"/>
    </source>
</evidence>
<keyword evidence="3" id="KW-0820">tRNA-binding</keyword>
<dbReference type="SUPFAM" id="SSF81301">
    <property type="entry name" value="Nucleotidyltransferase"/>
    <property type="match status" value="1"/>
</dbReference>
<dbReference type="InterPro" id="IPR032828">
    <property type="entry name" value="PolyA_RNA-bd"/>
</dbReference>
<evidence type="ECO:0000259" key="14">
    <source>
        <dbReference type="PROSITE" id="PS51371"/>
    </source>
</evidence>
<name>A0ABY9R3Z7_9BACT</name>
<dbReference type="SUPFAM" id="SSF54631">
    <property type="entry name" value="CBS-domain pair"/>
    <property type="match status" value="1"/>
</dbReference>
<dbReference type="CDD" id="cd05398">
    <property type="entry name" value="NT_ClassII-CCAase"/>
    <property type="match status" value="1"/>
</dbReference>
<keyword evidence="16" id="KW-1185">Reference proteome</keyword>
<evidence type="ECO:0000313" key="15">
    <source>
        <dbReference type="EMBL" id="WMW65932.1"/>
    </source>
</evidence>
<dbReference type="SUPFAM" id="SSF81891">
    <property type="entry name" value="Poly A polymerase C-terminal region-like"/>
    <property type="match status" value="1"/>
</dbReference>
<dbReference type="InterPro" id="IPR038763">
    <property type="entry name" value="DHH_sf"/>
</dbReference>
<dbReference type="Gene3D" id="3.90.1640.10">
    <property type="entry name" value="inorganic pyrophosphatase (n-terminal core)"/>
    <property type="match status" value="1"/>
</dbReference>